<name>A0A7W5E4N0_9BACT</name>
<dbReference type="SUPFAM" id="SSF55021">
    <property type="entry name" value="ACT-like"/>
    <property type="match status" value="2"/>
</dbReference>
<dbReference type="RefSeq" id="WP_184309260.1">
    <property type="nucleotide sequence ID" value="NZ_JACHXU010000032.1"/>
</dbReference>
<dbReference type="Pfam" id="PF13840">
    <property type="entry name" value="ACT_7"/>
    <property type="match status" value="1"/>
</dbReference>
<feature type="domain" description="DUF2241" evidence="1">
    <location>
        <begin position="2"/>
        <end position="69"/>
    </location>
</feature>
<comment type="caution">
    <text evidence="3">The sequence shown here is derived from an EMBL/GenBank/DDBJ whole genome shotgun (WGS) entry which is preliminary data.</text>
</comment>
<dbReference type="PANTHER" id="PTHR39199">
    <property type="entry name" value="BLR5128 PROTEIN"/>
    <property type="match status" value="1"/>
</dbReference>
<dbReference type="InterPro" id="IPR018717">
    <property type="entry name" value="DUF2241"/>
</dbReference>
<dbReference type="Proteomes" id="UP000536179">
    <property type="component" value="Unassembled WGS sequence"/>
</dbReference>
<evidence type="ECO:0008006" key="5">
    <source>
        <dbReference type="Google" id="ProtNLM"/>
    </source>
</evidence>
<gene>
    <name evidence="3" type="ORF">FHS27_005986</name>
</gene>
<dbReference type="Gene3D" id="3.30.2130.10">
    <property type="entry name" value="VC0802-like"/>
    <property type="match status" value="1"/>
</dbReference>
<evidence type="ECO:0000313" key="4">
    <source>
        <dbReference type="Proteomes" id="UP000536179"/>
    </source>
</evidence>
<accession>A0A7W5E4N0</accession>
<keyword evidence="4" id="KW-1185">Reference proteome</keyword>
<evidence type="ECO:0000259" key="2">
    <source>
        <dbReference type="Pfam" id="PF13840"/>
    </source>
</evidence>
<reference evidence="3 4" key="1">
    <citation type="submission" date="2020-08" db="EMBL/GenBank/DDBJ databases">
        <title>Genomic Encyclopedia of Type Strains, Phase III (KMG-III): the genomes of soil and plant-associated and newly described type strains.</title>
        <authorList>
            <person name="Whitman W."/>
        </authorList>
    </citation>
    <scope>NUCLEOTIDE SEQUENCE [LARGE SCALE GENOMIC DNA]</scope>
    <source>
        <strain evidence="3 4">CECT 8075</strain>
    </source>
</reference>
<dbReference type="EMBL" id="JACHXU010000032">
    <property type="protein sequence ID" value="MBB3210140.1"/>
    <property type="molecule type" value="Genomic_DNA"/>
</dbReference>
<feature type="domain" description="CASTOR ACT" evidence="2">
    <location>
        <begin position="76"/>
        <end position="128"/>
    </location>
</feature>
<dbReference type="AlphaFoldDB" id="A0A7W5E4N0"/>
<organism evidence="3 4">
    <name type="scientific">Aporhodopirellula rubra</name>
    <dbReference type="NCBI Taxonomy" id="980271"/>
    <lineage>
        <taxon>Bacteria</taxon>
        <taxon>Pseudomonadati</taxon>
        <taxon>Planctomycetota</taxon>
        <taxon>Planctomycetia</taxon>
        <taxon>Pirellulales</taxon>
        <taxon>Pirellulaceae</taxon>
        <taxon>Aporhodopirellula</taxon>
    </lineage>
</organism>
<dbReference type="PANTHER" id="PTHR39199:SF1">
    <property type="entry name" value="BLR5128 PROTEIN"/>
    <property type="match status" value="1"/>
</dbReference>
<proteinExistence type="predicted"/>
<evidence type="ECO:0000313" key="3">
    <source>
        <dbReference type="EMBL" id="MBB3210140.1"/>
    </source>
</evidence>
<dbReference type="Pfam" id="PF10000">
    <property type="entry name" value="ACT_3"/>
    <property type="match status" value="1"/>
</dbReference>
<dbReference type="InterPro" id="IPR027795">
    <property type="entry name" value="CASTOR_ACT_dom"/>
</dbReference>
<sequence>MNGISDLSRLLASLSPALSPKTYVFLTRPAAVYGDGGELEPIASFVEREGLTLIVPKDRADRAGESYAGEFGLLSLGVHSDLEAVGLTAAIASALSERGISANVVAGFYHDHLFVPVSRTGEAMTILRQLAESDQSK</sequence>
<protein>
    <recommendedName>
        <fullName evidence="5">Aspartate kinase</fullName>
    </recommendedName>
</protein>
<dbReference type="InterPro" id="IPR045865">
    <property type="entry name" value="ACT-like_dom_sf"/>
</dbReference>
<evidence type="ECO:0000259" key="1">
    <source>
        <dbReference type="Pfam" id="PF10000"/>
    </source>
</evidence>